<feature type="transmembrane region" description="Helical" evidence="1">
    <location>
        <begin position="136"/>
        <end position="158"/>
    </location>
</feature>
<dbReference type="SUPFAM" id="SSF81321">
    <property type="entry name" value="Family A G protein-coupled receptor-like"/>
    <property type="match status" value="1"/>
</dbReference>
<sequence length="322" mass="36904">MEPLFEPITLDTITRTPLSYRNRITFECCVHVSCVIINFVFCLFFIARPNLFNSFKPTICFVTFGTFFLSLPLSALQLYLVLKLWLDQEPLYTVTTCTFVKCVTSCTTSCSQVLPLPVSIYRYLVVVRNRKMPTRFVVVIHAAICTIFLLIALLNFPLGSFELNDQCEILRFSKTMEAIRISLTLGLNILAVFINFTIYMFVTRYDRINIDVHRRRVQLTVSMLVQSTIPILVSIPLLIGSFHFYFGFSLPSHFTSHFYATTFVSPFFTPFSSMLSLQSLRSEMFDALSSSFCCTGTRKISSLLILKTNRGTNHQTFDYCVS</sequence>
<keyword evidence="3" id="KW-1185">Reference proteome</keyword>
<gene>
    <name evidence="2" type="ORF">CBOVIS_LOCUS5418</name>
</gene>
<dbReference type="PANTHER" id="PTHR38614:SF4">
    <property type="entry name" value="PROTEIN CBG09954"/>
    <property type="match status" value="1"/>
</dbReference>
<name>A0A8S1ETN0_9PELO</name>
<feature type="transmembrane region" description="Helical" evidence="1">
    <location>
        <begin position="178"/>
        <end position="202"/>
    </location>
</feature>
<proteinExistence type="predicted"/>
<dbReference type="EMBL" id="CADEPM010000003">
    <property type="protein sequence ID" value="CAB3402865.1"/>
    <property type="molecule type" value="Genomic_DNA"/>
</dbReference>
<feature type="transmembrane region" description="Helical" evidence="1">
    <location>
        <begin position="24"/>
        <end position="47"/>
    </location>
</feature>
<keyword evidence="1" id="KW-1133">Transmembrane helix</keyword>
<accession>A0A8S1ETN0</accession>
<dbReference type="Proteomes" id="UP000494206">
    <property type="component" value="Unassembled WGS sequence"/>
</dbReference>
<evidence type="ECO:0000256" key="1">
    <source>
        <dbReference type="SAM" id="Phobius"/>
    </source>
</evidence>
<dbReference type="OrthoDB" id="5810980at2759"/>
<evidence type="ECO:0000313" key="2">
    <source>
        <dbReference type="EMBL" id="CAB3402865.1"/>
    </source>
</evidence>
<protein>
    <submittedName>
        <fullName evidence="2">Uncharacterized protein</fullName>
    </submittedName>
</protein>
<organism evidence="2 3">
    <name type="scientific">Caenorhabditis bovis</name>
    <dbReference type="NCBI Taxonomy" id="2654633"/>
    <lineage>
        <taxon>Eukaryota</taxon>
        <taxon>Metazoa</taxon>
        <taxon>Ecdysozoa</taxon>
        <taxon>Nematoda</taxon>
        <taxon>Chromadorea</taxon>
        <taxon>Rhabditida</taxon>
        <taxon>Rhabditina</taxon>
        <taxon>Rhabditomorpha</taxon>
        <taxon>Rhabditoidea</taxon>
        <taxon>Rhabditidae</taxon>
        <taxon>Peloderinae</taxon>
        <taxon>Caenorhabditis</taxon>
    </lineage>
</organism>
<dbReference type="PANTHER" id="PTHR38614">
    <property type="entry name" value="PROTEIN CBG09954"/>
    <property type="match status" value="1"/>
</dbReference>
<dbReference type="InterPro" id="IPR010601">
    <property type="entry name" value="DUF1182"/>
</dbReference>
<dbReference type="Pfam" id="PF06681">
    <property type="entry name" value="DUF1182"/>
    <property type="match status" value="1"/>
</dbReference>
<feature type="transmembrane region" description="Helical" evidence="1">
    <location>
        <begin position="223"/>
        <end position="246"/>
    </location>
</feature>
<feature type="transmembrane region" description="Helical" evidence="1">
    <location>
        <begin position="102"/>
        <end position="124"/>
    </location>
</feature>
<keyword evidence="1" id="KW-0812">Transmembrane</keyword>
<keyword evidence="1" id="KW-0472">Membrane</keyword>
<feature type="transmembrane region" description="Helical" evidence="1">
    <location>
        <begin position="59"/>
        <end position="82"/>
    </location>
</feature>
<feature type="transmembrane region" description="Helical" evidence="1">
    <location>
        <begin position="258"/>
        <end position="277"/>
    </location>
</feature>
<reference evidence="2 3" key="1">
    <citation type="submission" date="2020-04" db="EMBL/GenBank/DDBJ databases">
        <authorList>
            <person name="Laetsch R D."/>
            <person name="Stevens L."/>
            <person name="Kumar S."/>
            <person name="Blaxter L. M."/>
        </authorList>
    </citation>
    <scope>NUCLEOTIDE SEQUENCE [LARGE SCALE GENOMIC DNA]</scope>
</reference>
<comment type="caution">
    <text evidence="2">The sequence shown here is derived from an EMBL/GenBank/DDBJ whole genome shotgun (WGS) entry which is preliminary data.</text>
</comment>
<evidence type="ECO:0000313" key="3">
    <source>
        <dbReference type="Proteomes" id="UP000494206"/>
    </source>
</evidence>
<dbReference type="AlphaFoldDB" id="A0A8S1ETN0"/>